<keyword evidence="1" id="KW-1133">Transmembrane helix</keyword>
<evidence type="ECO:0000256" key="1">
    <source>
        <dbReference type="SAM" id="Phobius"/>
    </source>
</evidence>
<gene>
    <name evidence="3" type="ORF">SAMN04488090_2280</name>
</gene>
<sequence>MTDRIRSIDALRGLTAFSICLFHLGRDGLFHSESPVLVVLNNNPFHVQVFWVISGYVIGRSLARRQALIPFVRRRIRRLEPAFLASVALVVVLNALSSLAPGYRGQPFSPQWFLLLLNALHVNALFDLPFINAVYWTLFVEWQFYLFMALLAPLFFRLPSSARVLALVLLAIPALRIPDHLNFLHYMGYFGLGTVLWMRREQRLSPGWFAAGTAALAALSFAANRETWLHWLGAMLAFGIILADFRLPDWGGRTSYALFLTHIPIGTRLTHLAARWVVSEPGRLVIVILAAILCRIFAGVFHRFTEPQPLPAS</sequence>
<feature type="transmembrane region" description="Helical" evidence="1">
    <location>
        <begin position="228"/>
        <end position="245"/>
    </location>
</feature>
<feature type="transmembrane region" description="Helical" evidence="1">
    <location>
        <begin position="145"/>
        <end position="175"/>
    </location>
</feature>
<feature type="domain" description="Acyltransferase 3" evidence="2">
    <location>
        <begin position="6"/>
        <end position="294"/>
    </location>
</feature>
<keyword evidence="3" id="KW-0012">Acyltransferase</keyword>
<dbReference type="InterPro" id="IPR002656">
    <property type="entry name" value="Acyl_transf_3_dom"/>
</dbReference>
<feature type="transmembrane region" description="Helical" evidence="1">
    <location>
        <begin position="205"/>
        <end position="222"/>
    </location>
</feature>
<dbReference type="InterPro" id="IPR050879">
    <property type="entry name" value="Acyltransferase_3"/>
</dbReference>
<dbReference type="GO" id="GO:0016747">
    <property type="term" value="F:acyltransferase activity, transferring groups other than amino-acyl groups"/>
    <property type="evidence" value="ECO:0007669"/>
    <property type="project" value="InterPro"/>
</dbReference>
<reference evidence="3 4" key="1">
    <citation type="submission" date="2016-10" db="EMBL/GenBank/DDBJ databases">
        <authorList>
            <person name="de Groot N.N."/>
        </authorList>
    </citation>
    <scope>NUCLEOTIDE SEQUENCE [LARGE SCALE GENOMIC DNA]</scope>
    <source>
        <strain evidence="3 4">DSM 21668</strain>
    </source>
</reference>
<keyword evidence="1" id="KW-0472">Membrane</keyword>
<dbReference type="PANTHER" id="PTHR23028:SF53">
    <property type="entry name" value="ACYL_TRANSF_3 DOMAIN-CONTAINING PROTEIN"/>
    <property type="match status" value="1"/>
</dbReference>
<feature type="transmembrane region" description="Helical" evidence="1">
    <location>
        <begin position="257"/>
        <end position="278"/>
    </location>
</feature>
<proteinExistence type="predicted"/>
<dbReference type="GO" id="GO:0016020">
    <property type="term" value="C:membrane"/>
    <property type="evidence" value="ECO:0007669"/>
    <property type="project" value="TreeGrafter"/>
</dbReference>
<dbReference type="OrthoDB" id="290051at2"/>
<feature type="transmembrane region" description="Helical" evidence="1">
    <location>
        <begin position="284"/>
        <end position="304"/>
    </location>
</feature>
<evidence type="ECO:0000259" key="2">
    <source>
        <dbReference type="Pfam" id="PF01757"/>
    </source>
</evidence>
<dbReference type="RefSeq" id="WP_093201898.1">
    <property type="nucleotide sequence ID" value="NZ_FNGS01000004.1"/>
</dbReference>
<dbReference type="Proteomes" id="UP000198901">
    <property type="component" value="Unassembled WGS sequence"/>
</dbReference>
<dbReference type="GO" id="GO:0016787">
    <property type="term" value="F:hydrolase activity"/>
    <property type="evidence" value="ECO:0007669"/>
    <property type="project" value="UniProtKB-KW"/>
</dbReference>
<accession>A0A1G9PRW7</accession>
<feature type="transmembrane region" description="Helical" evidence="1">
    <location>
        <begin position="45"/>
        <end position="63"/>
    </location>
</feature>
<keyword evidence="1" id="KW-0812">Transmembrane</keyword>
<dbReference type="AlphaFoldDB" id="A0A1G9PRW7"/>
<dbReference type="PANTHER" id="PTHR23028">
    <property type="entry name" value="ACETYLTRANSFERASE"/>
    <property type="match status" value="1"/>
</dbReference>
<protein>
    <submittedName>
        <fullName evidence="3">Peptidoglycan/LPS O-acetylase OafA/YrhL, contains acyltransferase and SGNH-hydrolase domains</fullName>
    </submittedName>
</protein>
<dbReference type="STRING" id="563176.SAMN04488090_2280"/>
<organism evidence="3 4">
    <name type="scientific">Siphonobacter aquaeclarae</name>
    <dbReference type="NCBI Taxonomy" id="563176"/>
    <lineage>
        <taxon>Bacteria</taxon>
        <taxon>Pseudomonadati</taxon>
        <taxon>Bacteroidota</taxon>
        <taxon>Cytophagia</taxon>
        <taxon>Cytophagales</taxon>
        <taxon>Cytophagaceae</taxon>
        <taxon>Siphonobacter</taxon>
    </lineage>
</organism>
<evidence type="ECO:0000313" key="3">
    <source>
        <dbReference type="EMBL" id="SDM01201.1"/>
    </source>
</evidence>
<dbReference type="EMBL" id="FNGS01000004">
    <property type="protein sequence ID" value="SDM01201.1"/>
    <property type="molecule type" value="Genomic_DNA"/>
</dbReference>
<feature type="transmembrane region" description="Helical" evidence="1">
    <location>
        <begin position="83"/>
        <end position="100"/>
    </location>
</feature>
<keyword evidence="3" id="KW-0808">Transferase</keyword>
<name>A0A1G9PRW7_9BACT</name>
<dbReference type="Pfam" id="PF01757">
    <property type="entry name" value="Acyl_transf_3"/>
    <property type="match status" value="1"/>
</dbReference>
<dbReference type="GO" id="GO:0000271">
    <property type="term" value="P:polysaccharide biosynthetic process"/>
    <property type="evidence" value="ECO:0007669"/>
    <property type="project" value="TreeGrafter"/>
</dbReference>
<evidence type="ECO:0000313" key="4">
    <source>
        <dbReference type="Proteomes" id="UP000198901"/>
    </source>
</evidence>
<keyword evidence="4" id="KW-1185">Reference proteome</keyword>
<keyword evidence="3" id="KW-0378">Hydrolase</keyword>
<feature type="transmembrane region" description="Helical" evidence="1">
    <location>
        <begin position="7"/>
        <end position="25"/>
    </location>
</feature>